<protein>
    <submittedName>
        <fullName evidence="1">Uncharacterized protein</fullName>
    </submittedName>
</protein>
<name>A0AAV6XWJ8_9LAMI</name>
<reference evidence="1" key="1">
    <citation type="submission" date="2019-10" db="EMBL/GenBank/DDBJ databases">
        <authorList>
            <person name="Zhang R."/>
            <person name="Pan Y."/>
            <person name="Wang J."/>
            <person name="Ma R."/>
            <person name="Yu S."/>
        </authorList>
    </citation>
    <scope>NUCLEOTIDE SEQUENCE</scope>
    <source>
        <strain evidence="1">LA-IB0</strain>
        <tissue evidence="1">Leaf</tissue>
    </source>
</reference>
<comment type="caution">
    <text evidence="1">The sequence shown here is derived from an EMBL/GenBank/DDBJ whole genome shotgun (WGS) entry which is preliminary data.</text>
</comment>
<gene>
    <name evidence="1" type="ORF">BUALT_Bualt03G0091100</name>
</gene>
<proteinExistence type="predicted"/>
<evidence type="ECO:0000313" key="2">
    <source>
        <dbReference type="Proteomes" id="UP000826271"/>
    </source>
</evidence>
<keyword evidence="2" id="KW-1185">Reference proteome</keyword>
<evidence type="ECO:0000313" key="1">
    <source>
        <dbReference type="EMBL" id="KAG8385880.1"/>
    </source>
</evidence>
<accession>A0AAV6XWJ8</accession>
<dbReference type="EMBL" id="WHWC01000003">
    <property type="protein sequence ID" value="KAG8385880.1"/>
    <property type="molecule type" value="Genomic_DNA"/>
</dbReference>
<dbReference type="Proteomes" id="UP000826271">
    <property type="component" value="Unassembled WGS sequence"/>
</dbReference>
<organism evidence="1 2">
    <name type="scientific">Buddleja alternifolia</name>
    <dbReference type="NCBI Taxonomy" id="168488"/>
    <lineage>
        <taxon>Eukaryota</taxon>
        <taxon>Viridiplantae</taxon>
        <taxon>Streptophyta</taxon>
        <taxon>Embryophyta</taxon>
        <taxon>Tracheophyta</taxon>
        <taxon>Spermatophyta</taxon>
        <taxon>Magnoliopsida</taxon>
        <taxon>eudicotyledons</taxon>
        <taxon>Gunneridae</taxon>
        <taxon>Pentapetalae</taxon>
        <taxon>asterids</taxon>
        <taxon>lamiids</taxon>
        <taxon>Lamiales</taxon>
        <taxon>Scrophulariaceae</taxon>
        <taxon>Buddlejeae</taxon>
        <taxon>Buddleja</taxon>
    </lineage>
</organism>
<sequence>MGNFIGTEFALSHNHKKIGPNDNEADTKASAELCEAPLSLAAILKSSDVYRLMPQMIQQSSLKPTPENCNGQRIKIVVTKKQLQAADNKKQGGAYTNATYCGSALKAKAKFRSLASRLTPKMIS</sequence>
<dbReference type="AlphaFoldDB" id="A0AAV6XWJ8"/>